<name>A0A8J3Y742_9ACTN</name>
<keyword evidence="2" id="KW-0472">Membrane</keyword>
<evidence type="ECO:0000256" key="2">
    <source>
        <dbReference type="SAM" id="Phobius"/>
    </source>
</evidence>
<evidence type="ECO:0000256" key="1">
    <source>
        <dbReference type="SAM" id="MobiDB-lite"/>
    </source>
</evidence>
<reference evidence="3" key="1">
    <citation type="submission" date="2021-01" db="EMBL/GenBank/DDBJ databases">
        <title>Whole genome shotgun sequence of Spirilliplanes yamanashiensis NBRC 15828.</title>
        <authorList>
            <person name="Komaki H."/>
            <person name="Tamura T."/>
        </authorList>
    </citation>
    <scope>NUCLEOTIDE SEQUENCE</scope>
    <source>
        <strain evidence="3">NBRC 15828</strain>
    </source>
</reference>
<proteinExistence type="predicted"/>
<accession>A0A8J3Y742</accession>
<evidence type="ECO:0000313" key="4">
    <source>
        <dbReference type="Proteomes" id="UP000652013"/>
    </source>
</evidence>
<gene>
    <name evidence="3" type="ORF">Sya03_19410</name>
</gene>
<dbReference type="EMBL" id="BOOY01000012">
    <property type="protein sequence ID" value="GIJ02589.1"/>
    <property type="molecule type" value="Genomic_DNA"/>
</dbReference>
<organism evidence="3 4">
    <name type="scientific">Spirilliplanes yamanashiensis</name>
    <dbReference type="NCBI Taxonomy" id="42233"/>
    <lineage>
        <taxon>Bacteria</taxon>
        <taxon>Bacillati</taxon>
        <taxon>Actinomycetota</taxon>
        <taxon>Actinomycetes</taxon>
        <taxon>Micromonosporales</taxon>
        <taxon>Micromonosporaceae</taxon>
        <taxon>Spirilliplanes</taxon>
    </lineage>
</organism>
<dbReference type="Proteomes" id="UP000652013">
    <property type="component" value="Unassembled WGS sequence"/>
</dbReference>
<keyword evidence="2" id="KW-1133">Transmembrane helix</keyword>
<feature type="transmembrane region" description="Helical" evidence="2">
    <location>
        <begin position="136"/>
        <end position="158"/>
    </location>
</feature>
<keyword evidence="4" id="KW-1185">Reference proteome</keyword>
<keyword evidence="2" id="KW-0812">Transmembrane</keyword>
<dbReference type="RefSeq" id="WP_203937892.1">
    <property type="nucleotide sequence ID" value="NZ_BAAAGJ010000012.1"/>
</dbReference>
<protein>
    <submittedName>
        <fullName evidence="3">Uncharacterized protein</fullName>
    </submittedName>
</protein>
<sequence>MTEQHTEVDLDLLADYIGGALDGTPDADRVGRLVAGDPAWQAAFDSLATGMTAVGAQLQALPPAGPLPDDVADRITAALAGLPELSADELARLDALAPEPILTHAPAPDLDEAPARHLHAVPGGSTARRRSRMRRFAAPIAVAAGVLAFAGIGANLVGGVGNSEDTASTAGGGQPAVLSAPEADAQRKSAAELPDGTSAGPEDQALGGAEAASTGTTVVRATGTDYTDALLGAAAPAAAPADRASAAATPYSASRNLLPSASVADELARLVDADAMRACLDAIAEAHGGGPITAGSVDFARYLGVPALVVRFTAADGTAWAWVSGPGCGTPGIGADTRQQVRVG</sequence>
<comment type="caution">
    <text evidence="3">The sequence shown here is derived from an EMBL/GenBank/DDBJ whole genome shotgun (WGS) entry which is preliminary data.</text>
</comment>
<feature type="region of interest" description="Disordered" evidence="1">
    <location>
        <begin position="164"/>
        <end position="213"/>
    </location>
</feature>
<dbReference type="AlphaFoldDB" id="A0A8J3Y742"/>
<evidence type="ECO:0000313" key="3">
    <source>
        <dbReference type="EMBL" id="GIJ02589.1"/>
    </source>
</evidence>